<evidence type="ECO:0000259" key="1">
    <source>
        <dbReference type="SMART" id="SM00470"/>
    </source>
</evidence>
<dbReference type="InterPro" id="IPR036086">
    <property type="entry name" value="ParB/Sulfiredoxin_sf"/>
</dbReference>
<dbReference type="InterPro" id="IPR050336">
    <property type="entry name" value="Chromosome_partition/occlusion"/>
</dbReference>
<evidence type="ECO:0000313" key="2">
    <source>
        <dbReference type="EMBL" id="GAI81493.1"/>
    </source>
</evidence>
<proteinExistence type="predicted"/>
<feature type="domain" description="ParB-like N-terminal" evidence="1">
    <location>
        <begin position="1"/>
        <end position="85"/>
    </location>
</feature>
<dbReference type="GO" id="GO:0007059">
    <property type="term" value="P:chromosome segregation"/>
    <property type="evidence" value="ECO:0007669"/>
    <property type="project" value="TreeGrafter"/>
</dbReference>
<dbReference type="GO" id="GO:0003677">
    <property type="term" value="F:DNA binding"/>
    <property type="evidence" value="ECO:0007669"/>
    <property type="project" value="InterPro"/>
</dbReference>
<sequence>DLIRPSPYQPRLYFELEELKGSLEKDSMLVSILVREKPDGATIYEMIDGERRWRGAHELGWEKVPVEIRNVDDQTARRMVYTLNEERQPYGLEENTKFFRRMYEQMGTVLAVSQGFNRPNSTIWNYINVSILPEHFQKAVWAGKIKMGEISELEPLFTEARDEIGDISNVENYEKSPTYQRIIAGCEAIYKEEIKGREEVRKYISDPYLESL</sequence>
<dbReference type="AlphaFoldDB" id="X1RLK8"/>
<dbReference type="SUPFAM" id="SSF110849">
    <property type="entry name" value="ParB/Sulfiredoxin"/>
    <property type="match status" value="1"/>
</dbReference>
<dbReference type="PANTHER" id="PTHR33375:SF1">
    <property type="entry name" value="CHROMOSOME-PARTITIONING PROTEIN PARB-RELATED"/>
    <property type="match status" value="1"/>
</dbReference>
<reference evidence="2" key="1">
    <citation type="journal article" date="2014" name="Front. Microbiol.">
        <title>High frequency of phylogenetically diverse reductive dehalogenase-homologous genes in deep subseafloor sedimentary metagenomes.</title>
        <authorList>
            <person name="Kawai M."/>
            <person name="Futagami T."/>
            <person name="Toyoda A."/>
            <person name="Takaki Y."/>
            <person name="Nishi S."/>
            <person name="Hori S."/>
            <person name="Arai W."/>
            <person name="Tsubouchi T."/>
            <person name="Morono Y."/>
            <person name="Uchiyama I."/>
            <person name="Ito T."/>
            <person name="Fujiyama A."/>
            <person name="Inagaki F."/>
            <person name="Takami H."/>
        </authorList>
    </citation>
    <scope>NUCLEOTIDE SEQUENCE</scope>
    <source>
        <strain evidence="2">Expedition CK06-06</strain>
    </source>
</reference>
<dbReference type="Gene3D" id="3.90.1530.30">
    <property type="match status" value="1"/>
</dbReference>
<dbReference type="Gene3D" id="1.10.10.2830">
    <property type="match status" value="1"/>
</dbReference>
<dbReference type="SMART" id="SM00470">
    <property type="entry name" value="ParB"/>
    <property type="match status" value="1"/>
</dbReference>
<name>X1RLK8_9ZZZZ</name>
<feature type="non-terminal residue" evidence="2">
    <location>
        <position position="212"/>
    </location>
</feature>
<accession>X1RLK8</accession>
<dbReference type="PANTHER" id="PTHR33375">
    <property type="entry name" value="CHROMOSOME-PARTITIONING PROTEIN PARB-RELATED"/>
    <property type="match status" value="1"/>
</dbReference>
<dbReference type="EMBL" id="BARW01012196">
    <property type="protein sequence ID" value="GAI81493.1"/>
    <property type="molecule type" value="Genomic_DNA"/>
</dbReference>
<organism evidence="2">
    <name type="scientific">marine sediment metagenome</name>
    <dbReference type="NCBI Taxonomy" id="412755"/>
    <lineage>
        <taxon>unclassified sequences</taxon>
        <taxon>metagenomes</taxon>
        <taxon>ecological metagenomes</taxon>
    </lineage>
</organism>
<dbReference type="InterPro" id="IPR004437">
    <property type="entry name" value="ParB/RepB/Spo0J"/>
</dbReference>
<feature type="non-terminal residue" evidence="2">
    <location>
        <position position="1"/>
    </location>
</feature>
<dbReference type="InterPro" id="IPR003115">
    <property type="entry name" value="ParB_N"/>
</dbReference>
<dbReference type="GO" id="GO:0005694">
    <property type="term" value="C:chromosome"/>
    <property type="evidence" value="ECO:0007669"/>
    <property type="project" value="TreeGrafter"/>
</dbReference>
<dbReference type="SUPFAM" id="SSF109709">
    <property type="entry name" value="KorB DNA-binding domain-like"/>
    <property type="match status" value="1"/>
</dbReference>
<comment type="caution">
    <text evidence="2">The sequence shown here is derived from an EMBL/GenBank/DDBJ whole genome shotgun (WGS) entry which is preliminary data.</text>
</comment>
<dbReference type="NCBIfam" id="TIGR00180">
    <property type="entry name" value="parB_part"/>
    <property type="match status" value="1"/>
</dbReference>
<protein>
    <recommendedName>
        <fullName evidence="1">ParB-like N-terminal domain-containing protein</fullName>
    </recommendedName>
</protein>
<gene>
    <name evidence="2" type="ORF">S12H4_23108</name>
</gene>
<dbReference type="Pfam" id="PF02195">
    <property type="entry name" value="ParB_N"/>
    <property type="match status" value="1"/>
</dbReference>